<dbReference type="PANTHER" id="PTHR30221:SF1">
    <property type="entry name" value="SMALL-CONDUCTANCE MECHANOSENSITIVE CHANNEL"/>
    <property type="match status" value="1"/>
</dbReference>
<dbReference type="Gene3D" id="1.10.287.1260">
    <property type="match status" value="1"/>
</dbReference>
<dbReference type="InterPro" id="IPR008910">
    <property type="entry name" value="MSC_TM_helix"/>
</dbReference>
<accession>A0A1F5BW19</accession>
<sequence>MYNEPFTDTFTQSLNFVWTNMVVYIPRLFLAVVLFIVFWAIAISLETIIARFAGTIKADEFLKRLGLGALAHKAGMELNAGKFIGALVKWFFIIAGLLVASNMVGLNQVANFLTAVLFYIPNIAVAAVILVAGAMLAEFVGKATGASVSASGLKSGPFASKVVRWAVFIFAFIAALDQLGVAQTLVNTLYIGIVAMLAIAGGLAFGLGGKEHASEFIAKLKRDISQ</sequence>
<dbReference type="STRING" id="1797298.A2988_04970"/>
<organism evidence="2 3">
    <name type="scientific">Candidatus Azambacteria bacterium RIFCSPLOWO2_01_FULL_46_25</name>
    <dbReference type="NCBI Taxonomy" id="1797298"/>
    <lineage>
        <taxon>Bacteria</taxon>
        <taxon>Candidatus Azamiibacteriota</taxon>
    </lineage>
</organism>
<evidence type="ECO:0000313" key="2">
    <source>
        <dbReference type="EMBL" id="OGD34813.1"/>
    </source>
</evidence>
<name>A0A1F5BW19_9BACT</name>
<evidence type="ECO:0000313" key="3">
    <source>
        <dbReference type="Proteomes" id="UP000176650"/>
    </source>
</evidence>
<evidence type="ECO:0000256" key="1">
    <source>
        <dbReference type="SAM" id="Phobius"/>
    </source>
</evidence>
<feature type="transmembrane region" description="Helical" evidence="1">
    <location>
        <begin position="162"/>
        <end position="182"/>
    </location>
</feature>
<feature type="transmembrane region" description="Helical" evidence="1">
    <location>
        <begin position="188"/>
        <end position="209"/>
    </location>
</feature>
<feature type="transmembrane region" description="Helical" evidence="1">
    <location>
        <begin position="116"/>
        <end position="141"/>
    </location>
</feature>
<feature type="transmembrane region" description="Helical" evidence="1">
    <location>
        <begin position="83"/>
        <end position="104"/>
    </location>
</feature>
<keyword evidence="1" id="KW-0812">Transmembrane</keyword>
<dbReference type="PANTHER" id="PTHR30221">
    <property type="entry name" value="SMALL-CONDUCTANCE MECHANOSENSITIVE CHANNEL"/>
    <property type="match status" value="1"/>
</dbReference>
<keyword evidence="1" id="KW-1133">Transmembrane helix</keyword>
<dbReference type="EMBL" id="MEYS01000001">
    <property type="protein sequence ID" value="OGD34813.1"/>
    <property type="molecule type" value="Genomic_DNA"/>
</dbReference>
<reference evidence="2 3" key="1">
    <citation type="journal article" date="2016" name="Nat. Commun.">
        <title>Thousands of microbial genomes shed light on interconnected biogeochemical processes in an aquifer system.</title>
        <authorList>
            <person name="Anantharaman K."/>
            <person name="Brown C.T."/>
            <person name="Hug L.A."/>
            <person name="Sharon I."/>
            <person name="Castelle C.J."/>
            <person name="Probst A.J."/>
            <person name="Thomas B.C."/>
            <person name="Singh A."/>
            <person name="Wilkins M.J."/>
            <person name="Karaoz U."/>
            <person name="Brodie E.L."/>
            <person name="Williams K.H."/>
            <person name="Hubbard S.S."/>
            <person name="Banfield J.F."/>
        </authorList>
    </citation>
    <scope>NUCLEOTIDE SEQUENCE [LARGE SCALE GENOMIC DNA]</scope>
</reference>
<gene>
    <name evidence="2" type="ORF">A2988_04970</name>
</gene>
<protein>
    <recommendedName>
        <fullName evidence="4">Small-conductance mechanosensitive ion channel</fullName>
    </recommendedName>
</protein>
<keyword evidence="1" id="KW-0472">Membrane</keyword>
<dbReference type="AlphaFoldDB" id="A0A1F5BW19"/>
<proteinExistence type="predicted"/>
<dbReference type="InterPro" id="IPR045275">
    <property type="entry name" value="MscS_archaea/bacteria_type"/>
</dbReference>
<evidence type="ECO:0008006" key="4">
    <source>
        <dbReference type="Google" id="ProtNLM"/>
    </source>
</evidence>
<dbReference type="Pfam" id="PF05552">
    <property type="entry name" value="MS_channel_1st_1"/>
    <property type="match status" value="1"/>
</dbReference>
<feature type="transmembrane region" description="Helical" evidence="1">
    <location>
        <begin position="28"/>
        <end position="54"/>
    </location>
</feature>
<dbReference type="GO" id="GO:0008381">
    <property type="term" value="F:mechanosensitive monoatomic ion channel activity"/>
    <property type="evidence" value="ECO:0007669"/>
    <property type="project" value="InterPro"/>
</dbReference>
<dbReference type="Proteomes" id="UP000176650">
    <property type="component" value="Unassembled WGS sequence"/>
</dbReference>
<comment type="caution">
    <text evidence="2">The sequence shown here is derived from an EMBL/GenBank/DDBJ whole genome shotgun (WGS) entry which is preliminary data.</text>
</comment>